<dbReference type="AlphaFoldDB" id="A0A5B1L8Q0"/>
<organism evidence="2 3">
    <name type="scientific">Nocardioides humilatus</name>
    <dbReference type="NCBI Taxonomy" id="2607660"/>
    <lineage>
        <taxon>Bacteria</taxon>
        <taxon>Bacillati</taxon>
        <taxon>Actinomycetota</taxon>
        <taxon>Actinomycetes</taxon>
        <taxon>Propionibacteriales</taxon>
        <taxon>Nocardioidaceae</taxon>
        <taxon>Nocardioides</taxon>
    </lineage>
</organism>
<evidence type="ECO:0000313" key="3">
    <source>
        <dbReference type="Proteomes" id="UP000325003"/>
    </source>
</evidence>
<dbReference type="Proteomes" id="UP000325003">
    <property type="component" value="Unassembled WGS sequence"/>
</dbReference>
<feature type="transmembrane region" description="Helical" evidence="1">
    <location>
        <begin position="31"/>
        <end position="50"/>
    </location>
</feature>
<evidence type="ECO:0000313" key="2">
    <source>
        <dbReference type="EMBL" id="KAA1417101.1"/>
    </source>
</evidence>
<comment type="caution">
    <text evidence="2">The sequence shown here is derived from an EMBL/GenBank/DDBJ whole genome shotgun (WGS) entry which is preliminary data.</text>
</comment>
<keyword evidence="1" id="KW-0472">Membrane</keyword>
<proteinExistence type="predicted"/>
<dbReference type="EMBL" id="VUJV01000006">
    <property type="protein sequence ID" value="KAA1417101.1"/>
    <property type="molecule type" value="Genomic_DNA"/>
</dbReference>
<feature type="transmembrane region" description="Helical" evidence="1">
    <location>
        <begin position="56"/>
        <end position="82"/>
    </location>
</feature>
<name>A0A5B1L8Q0_9ACTN</name>
<keyword evidence="1" id="KW-0812">Transmembrane</keyword>
<keyword evidence="1" id="KW-1133">Transmembrane helix</keyword>
<reference evidence="2 3" key="2">
    <citation type="submission" date="2019-09" db="EMBL/GenBank/DDBJ databases">
        <authorList>
            <person name="Jin C."/>
        </authorList>
    </citation>
    <scope>NUCLEOTIDE SEQUENCE [LARGE SCALE GENOMIC DNA]</scope>
    <source>
        <strain evidence="2 3">BN130099</strain>
    </source>
</reference>
<evidence type="ECO:0000256" key="1">
    <source>
        <dbReference type="SAM" id="Phobius"/>
    </source>
</evidence>
<sequence length="93" mass="10062">MTDSADDAARESGREETGFLIPDERWPPITVIVRGLMTVAAGLGTVWWAWPDPTDNGAMVIFVCAGLLLAFGGALMLAYGIVRVGQEIRGQRR</sequence>
<protein>
    <submittedName>
        <fullName evidence="2">Uncharacterized protein</fullName>
    </submittedName>
</protein>
<gene>
    <name evidence="2" type="ORF">F0U44_18180</name>
</gene>
<reference evidence="2 3" key="1">
    <citation type="submission" date="2019-09" db="EMBL/GenBank/DDBJ databases">
        <title>Nocardioides panacisoli sp. nov., isolated from the soil of a ginseng field.</title>
        <authorList>
            <person name="Cho C."/>
        </authorList>
    </citation>
    <scope>NUCLEOTIDE SEQUENCE [LARGE SCALE GENOMIC DNA]</scope>
    <source>
        <strain evidence="2 3">BN130099</strain>
    </source>
</reference>
<dbReference type="RefSeq" id="WP_149729771.1">
    <property type="nucleotide sequence ID" value="NZ_VUJV01000006.1"/>
</dbReference>
<accession>A0A5B1L8Q0</accession>
<keyword evidence="3" id="KW-1185">Reference proteome</keyword>